<evidence type="ECO:0000313" key="2">
    <source>
        <dbReference type="EMBL" id="KAK9803809.1"/>
    </source>
</evidence>
<sequence length="118" mass="13404">MASASYRRELPQQAAFSAKISGQYTDLSVGEVHVEQRKRKDQRLEQTRRRVKPYRQRNKENEAPAVHGVYTVFASLLDALTKTETISKLKEILKQLKHGEVPLKANSTLNRSTVRGAV</sequence>
<organism evidence="2 3">
    <name type="scientific">Symbiochloris irregularis</name>
    <dbReference type="NCBI Taxonomy" id="706552"/>
    <lineage>
        <taxon>Eukaryota</taxon>
        <taxon>Viridiplantae</taxon>
        <taxon>Chlorophyta</taxon>
        <taxon>core chlorophytes</taxon>
        <taxon>Trebouxiophyceae</taxon>
        <taxon>Trebouxiales</taxon>
        <taxon>Trebouxiaceae</taxon>
        <taxon>Symbiochloris</taxon>
    </lineage>
</organism>
<accession>A0AAW1P4Y7</accession>
<comment type="caution">
    <text evidence="2">The sequence shown here is derived from an EMBL/GenBank/DDBJ whole genome shotgun (WGS) entry which is preliminary data.</text>
</comment>
<name>A0AAW1P4Y7_9CHLO</name>
<reference evidence="2 3" key="1">
    <citation type="journal article" date="2024" name="Nat. Commun.">
        <title>Phylogenomics reveals the evolutionary origins of lichenization in chlorophyte algae.</title>
        <authorList>
            <person name="Puginier C."/>
            <person name="Libourel C."/>
            <person name="Otte J."/>
            <person name="Skaloud P."/>
            <person name="Haon M."/>
            <person name="Grisel S."/>
            <person name="Petersen M."/>
            <person name="Berrin J.G."/>
            <person name="Delaux P.M."/>
            <person name="Dal Grande F."/>
            <person name="Keller J."/>
        </authorList>
    </citation>
    <scope>NUCLEOTIDE SEQUENCE [LARGE SCALE GENOMIC DNA]</scope>
    <source>
        <strain evidence="2 3">SAG 2036</strain>
    </source>
</reference>
<gene>
    <name evidence="2" type="ORF">WJX73_001692</name>
</gene>
<protein>
    <submittedName>
        <fullName evidence="2">Uncharacterized protein</fullName>
    </submittedName>
</protein>
<feature type="region of interest" description="Disordered" evidence="1">
    <location>
        <begin position="32"/>
        <end position="62"/>
    </location>
</feature>
<evidence type="ECO:0000313" key="3">
    <source>
        <dbReference type="Proteomes" id="UP001465755"/>
    </source>
</evidence>
<proteinExistence type="predicted"/>
<dbReference type="Proteomes" id="UP001465755">
    <property type="component" value="Unassembled WGS sequence"/>
</dbReference>
<dbReference type="AlphaFoldDB" id="A0AAW1P4Y7"/>
<keyword evidence="3" id="KW-1185">Reference proteome</keyword>
<evidence type="ECO:0000256" key="1">
    <source>
        <dbReference type="SAM" id="MobiDB-lite"/>
    </source>
</evidence>
<dbReference type="EMBL" id="JALJOQ010000055">
    <property type="protein sequence ID" value="KAK9803809.1"/>
    <property type="molecule type" value="Genomic_DNA"/>
</dbReference>